<protein>
    <submittedName>
        <fullName evidence="1">Uncharacterized protein</fullName>
    </submittedName>
</protein>
<comment type="caution">
    <text evidence="1">The sequence shown here is derived from an EMBL/GenBank/DDBJ whole genome shotgun (WGS) entry which is preliminary data.</text>
</comment>
<proteinExistence type="predicted"/>
<evidence type="ECO:0000313" key="2">
    <source>
        <dbReference type="Proteomes" id="UP001558613"/>
    </source>
</evidence>
<evidence type="ECO:0000313" key="1">
    <source>
        <dbReference type="EMBL" id="KAL1256316.1"/>
    </source>
</evidence>
<dbReference type="Proteomes" id="UP001558613">
    <property type="component" value="Unassembled WGS sequence"/>
</dbReference>
<sequence>MAEIRIVFKIRCRVNKNGAKTIPYGAQHMYQTQFLNQQLGSSTTARLPLQYVPDKRTEKNPVPVQSLIHKEWRNSRSIVFIMCKAPSLLKILCSSSASSAAHTFSTLGHTPSGPAAFPGCILPSSNVTSSNCKSQGRVEGGRARFIGNCRWMDGGGRGGEGARFVHCKKERRYNFR</sequence>
<gene>
    <name evidence="1" type="ORF">QQF64_011861</name>
</gene>
<name>A0ABR3LWC0_9TELE</name>
<keyword evidence="2" id="KW-1185">Reference proteome</keyword>
<organism evidence="1 2">
    <name type="scientific">Cirrhinus molitorella</name>
    <name type="common">mud carp</name>
    <dbReference type="NCBI Taxonomy" id="172907"/>
    <lineage>
        <taxon>Eukaryota</taxon>
        <taxon>Metazoa</taxon>
        <taxon>Chordata</taxon>
        <taxon>Craniata</taxon>
        <taxon>Vertebrata</taxon>
        <taxon>Euteleostomi</taxon>
        <taxon>Actinopterygii</taxon>
        <taxon>Neopterygii</taxon>
        <taxon>Teleostei</taxon>
        <taxon>Ostariophysi</taxon>
        <taxon>Cypriniformes</taxon>
        <taxon>Cyprinidae</taxon>
        <taxon>Labeoninae</taxon>
        <taxon>Labeonini</taxon>
        <taxon>Cirrhinus</taxon>
    </lineage>
</organism>
<reference evidence="1 2" key="1">
    <citation type="submission" date="2023-09" db="EMBL/GenBank/DDBJ databases">
        <authorList>
            <person name="Wang M."/>
        </authorList>
    </citation>
    <scope>NUCLEOTIDE SEQUENCE [LARGE SCALE GENOMIC DNA]</scope>
    <source>
        <strain evidence="1">GT-2023</strain>
        <tissue evidence="1">Liver</tissue>
    </source>
</reference>
<dbReference type="EMBL" id="JAYMGO010000018">
    <property type="protein sequence ID" value="KAL1256316.1"/>
    <property type="molecule type" value="Genomic_DNA"/>
</dbReference>
<accession>A0ABR3LWC0</accession>